<evidence type="ECO:0000313" key="1">
    <source>
        <dbReference type="EMBL" id="KRX36192.1"/>
    </source>
</evidence>
<proteinExistence type="predicted"/>
<keyword evidence="2" id="KW-1185">Reference proteome</keyword>
<comment type="caution">
    <text evidence="1">The sequence shown here is derived from an EMBL/GenBank/DDBJ whole genome shotgun (WGS) entry which is preliminary data.</text>
</comment>
<dbReference type="EMBL" id="JYDJ01000380">
    <property type="protein sequence ID" value="KRX36192.1"/>
    <property type="molecule type" value="Genomic_DNA"/>
</dbReference>
<dbReference type="OrthoDB" id="5920587at2759"/>
<organism evidence="1 2">
    <name type="scientific">Trichinella murrelli</name>
    <dbReference type="NCBI Taxonomy" id="144512"/>
    <lineage>
        <taxon>Eukaryota</taxon>
        <taxon>Metazoa</taxon>
        <taxon>Ecdysozoa</taxon>
        <taxon>Nematoda</taxon>
        <taxon>Enoplea</taxon>
        <taxon>Dorylaimia</taxon>
        <taxon>Trichinellida</taxon>
        <taxon>Trichinellidae</taxon>
        <taxon>Trichinella</taxon>
    </lineage>
</organism>
<name>A0A0V0TB96_9BILA</name>
<reference evidence="1 2" key="1">
    <citation type="submission" date="2015-01" db="EMBL/GenBank/DDBJ databases">
        <title>Evolution of Trichinella species and genotypes.</title>
        <authorList>
            <person name="Korhonen P.K."/>
            <person name="Edoardo P."/>
            <person name="Giuseppe L.R."/>
            <person name="Gasser R.B."/>
        </authorList>
    </citation>
    <scope>NUCLEOTIDE SEQUENCE [LARGE SCALE GENOMIC DNA]</scope>
    <source>
        <strain evidence="1">ISS417</strain>
    </source>
</reference>
<sequence length="82" mass="9716">MRYLQCCYFHFFQTVHRKVGDLELKIRYRNDENTKRKIKMLLATAFLPVPHIVTGATLFEAGTTGNLAALFQYFRQEWITDE</sequence>
<accession>A0A0V0TB96</accession>
<gene>
    <name evidence="1" type="ORF">T05_8023</name>
</gene>
<evidence type="ECO:0000313" key="2">
    <source>
        <dbReference type="Proteomes" id="UP000055048"/>
    </source>
</evidence>
<evidence type="ECO:0008006" key="3">
    <source>
        <dbReference type="Google" id="ProtNLM"/>
    </source>
</evidence>
<dbReference type="Proteomes" id="UP000055048">
    <property type="component" value="Unassembled WGS sequence"/>
</dbReference>
<dbReference type="AlphaFoldDB" id="A0A0V0TB96"/>
<protein>
    <recommendedName>
        <fullName evidence="3">MULE transposase domain-containing protein</fullName>
    </recommendedName>
</protein>